<dbReference type="EMBL" id="JAXIOK010000020">
    <property type="protein sequence ID" value="KAK4747156.1"/>
    <property type="molecule type" value="Genomic_DNA"/>
</dbReference>
<gene>
    <name evidence="4" type="ORF">SAY87_026193</name>
</gene>
<name>A0AAN7JCV7_9MYRT</name>
<feature type="repeat" description="PPR" evidence="3">
    <location>
        <begin position="471"/>
        <end position="505"/>
    </location>
</feature>
<protein>
    <recommendedName>
        <fullName evidence="6">Pentatricopeptide repeat-containing protein</fullName>
    </recommendedName>
</protein>
<sequence length="559" mass="64383">MRKLCRFIFVRNCIYALKIQPISHGPSSTSFGSFLDRPTLCSSAISGCGFSPFPFRYFSSEIARLGETGPDSNCQDVRRENLYRDADSLYKTVMDNSRPHDAMENALDQVGVVLSSELVLEVLRRIHFEEKLAFRFFTWAGRRECYEHEPEAYNEMMDILSSTKYKTKQFQIVCDLLNYMKRTGKKAVPVDVLLEMLRNYTQRYLTHLQKFAKKKRIRVKTQPEINAFNLLLDSLCKCSLVTEAEGLLRRMKTKVKPDSNTYNILFFGWCRVRDPTRGMKVLEDMIDMGLKPDNFTYNTAIDTFCRAGMVDEAVELFKFMQTKGSSISSPTARTYATMMVALAQNDRMEDCFGFLQDMISSGTLPDVSTYKEVIEGMCSVGKVEDAYRFLDEMGKNGYPPDIVTYNCFLKVLCESKNCDEALRLYDGMTKSGCMPSVQTFNMLIEMFFGMNFPDGAIEAWGEMEKRGCERDPETYRAMIDGLFGCNKVKEACFLLDEVMRRGMKLPYQAFDSFLMELSVTGNLHDIHRLSEHMRKFYNPAMARRFAMNQRRKSMSLKGK</sequence>
<dbReference type="Pfam" id="PF13041">
    <property type="entry name" value="PPR_2"/>
    <property type="match status" value="3"/>
</dbReference>
<dbReference type="Pfam" id="PF12854">
    <property type="entry name" value="PPR_1"/>
    <property type="match status" value="1"/>
</dbReference>
<dbReference type="InterPro" id="IPR002885">
    <property type="entry name" value="PPR_rpt"/>
</dbReference>
<dbReference type="PANTHER" id="PTHR47941">
    <property type="entry name" value="PENTATRICOPEPTIDE REPEAT-CONTAINING PROTEIN 3, MITOCHONDRIAL"/>
    <property type="match status" value="1"/>
</dbReference>
<feature type="repeat" description="PPR" evidence="3">
    <location>
        <begin position="293"/>
        <end position="327"/>
    </location>
</feature>
<evidence type="ECO:0000313" key="4">
    <source>
        <dbReference type="EMBL" id="KAK4747156.1"/>
    </source>
</evidence>
<feature type="repeat" description="PPR" evidence="3">
    <location>
        <begin position="258"/>
        <end position="292"/>
    </location>
</feature>
<feature type="repeat" description="PPR" evidence="3">
    <location>
        <begin position="436"/>
        <end position="470"/>
    </location>
</feature>
<evidence type="ECO:0000256" key="3">
    <source>
        <dbReference type="PROSITE-ProRule" id="PRU00708"/>
    </source>
</evidence>
<feature type="repeat" description="PPR" evidence="3">
    <location>
        <begin position="366"/>
        <end position="400"/>
    </location>
</feature>
<comment type="caution">
    <text evidence="4">The sequence shown here is derived from an EMBL/GenBank/DDBJ whole genome shotgun (WGS) entry which is preliminary data.</text>
</comment>
<feature type="repeat" description="PPR" evidence="3">
    <location>
        <begin position="401"/>
        <end position="435"/>
    </location>
</feature>
<dbReference type="InterPro" id="IPR011990">
    <property type="entry name" value="TPR-like_helical_dom_sf"/>
</dbReference>
<comment type="similarity">
    <text evidence="1">Belongs to the PPR family. P subfamily.</text>
</comment>
<dbReference type="AlphaFoldDB" id="A0AAN7JCV7"/>
<evidence type="ECO:0008006" key="6">
    <source>
        <dbReference type="Google" id="ProtNLM"/>
    </source>
</evidence>
<dbReference type="Gene3D" id="1.25.40.10">
    <property type="entry name" value="Tetratricopeptide repeat domain"/>
    <property type="match status" value="3"/>
</dbReference>
<dbReference type="Proteomes" id="UP001345219">
    <property type="component" value="Chromosome 20"/>
</dbReference>
<feature type="repeat" description="PPR" evidence="3">
    <location>
        <begin position="331"/>
        <end position="365"/>
    </location>
</feature>
<proteinExistence type="inferred from homology"/>
<dbReference type="Pfam" id="PF01535">
    <property type="entry name" value="PPR"/>
    <property type="match status" value="1"/>
</dbReference>
<organism evidence="4 5">
    <name type="scientific">Trapa incisa</name>
    <dbReference type="NCBI Taxonomy" id="236973"/>
    <lineage>
        <taxon>Eukaryota</taxon>
        <taxon>Viridiplantae</taxon>
        <taxon>Streptophyta</taxon>
        <taxon>Embryophyta</taxon>
        <taxon>Tracheophyta</taxon>
        <taxon>Spermatophyta</taxon>
        <taxon>Magnoliopsida</taxon>
        <taxon>eudicotyledons</taxon>
        <taxon>Gunneridae</taxon>
        <taxon>Pentapetalae</taxon>
        <taxon>rosids</taxon>
        <taxon>malvids</taxon>
        <taxon>Myrtales</taxon>
        <taxon>Lythraceae</taxon>
        <taxon>Trapa</taxon>
    </lineage>
</organism>
<keyword evidence="2" id="KW-0677">Repeat</keyword>
<dbReference type="NCBIfam" id="TIGR00756">
    <property type="entry name" value="PPR"/>
    <property type="match status" value="8"/>
</dbReference>
<dbReference type="PROSITE" id="PS51375">
    <property type="entry name" value="PPR"/>
    <property type="match status" value="7"/>
</dbReference>
<accession>A0AAN7JCV7</accession>
<keyword evidence="5" id="KW-1185">Reference proteome</keyword>
<reference evidence="4 5" key="1">
    <citation type="journal article" date="2023" name="Hortic Res">
        <title>Pangenome of water caltrop reveals structural variations and asymmetric subgenome divergence after allopolyploidization.</title>
        <authorList>
            <person name="Zhang X."/>
            <person name="Chen Y."/>
            <person name="Wang L."/>
            <person name="Yuan Y."/>
            <person name="Fang M."/>
            <person name="Shi L."/>
            <person name="Lu R."/>
            <person name="Comes H.P."/>
            <person name="Ma Y."/>
            <person name="Chen Y."/>
            <person name="Huang G."/>
            <person name="Zhou Y."/>
            <person name="Zheng Z."/>
            <person name="Qiu Y."/>
        </authorList>
    </citation>
    <scope>NUCLEOTIDE SEQUENCE [LARGE SCALE GENOMIC DNA]</scope>
    <source>
        <tissue evidence="4">Roots</tissue>
    </source>
</reference>
<evidence type="ECO:0000313" key="5">
    <source>
        <dbReference type="Proteomes" id="UP001345219"/>
    </source>
</evidence>
<evidence type="ECO:0000256" key="2">
    <source>
        <dbReference type="ARBA" id="ARBA00022737"/>
    </source>
</evidence>
<evidence type="ECO:0000256" key="1">
    <source>
        <dbReference type="ARBA" id="ARBA00007626"/>
    </source>
</evidence>